<keyword evidence="6" id="KW-0119">Carbohydrate metabolism</keyword>
<dbReference type="InterPro" id="IPR036908">
    <property type="entry name" value="RlpA-like_sf"/>
</dbReference>
<dbReference type="PANTHER" id="PTHR39730">
    <property type="entry name" value="ENDOGLUCANASE 1"/>
    <property type="match status" value="1"/>
</dbReference>
<dbReference type="EC" id="3.2.1.4" evidence="3"/>
<evidence type="ECO:0000313" key="11">
    <source>
        <dbReference type="EMBL" id="QCF40867.1"/>
    </source>
</evidence>
<dbReference type="InterPro" id="IPR000334">
    <property type="entry name" value="Glyco_hydro_45"/>
</dbReference>
<evidence type="ECO:0000256" key="2">
    <source>
        <dbReference type="ARBA" id="ARBA00007793"/>
    </source>
</evidence>
<keyword evidence="9" id="KW-0732">Signal</keyword>
<keyword evidence="4 11" id="KW-0378">Hydrolase</keyword>
<keyword evidence="5" id="KW-0136">Cellulose degradation</keyword>
<keyword evidence="7" id="KW-0326">Glycosidase</keyword>
<feature type="signal peptide" evidence="9">
    <location>
        <begin position="1"/>
        <end position="18"/>
    </location>
</feature>
<feature type="domain" description="Glycosyl hydrolases family 45 active site" evidence="10">
    <location>
        <begin position="35"/>
        <end position="235"/>
    </location>
</feature>
<dbReference type="Gene3D" id="2.40.40.10">
    <property type="entry name" value="RlpA-like domain"/>
    <property type="match status" value="1"/>
</dbReference>
<proteinExistence type="evidence at transcript level"/>
<dbReference type="EMBL" id="MH892462">
    <property type="protein sequence ID" value="QCF40867.1"/>
    <property type="molecule type" value="mRNA"/>
</dbReference>
<protein>
    <recommendedName>
        <fullName evidence="3">cellulase</fullName>
        <ecNumber evidence="3">3.2.1.4</ecNumber>
    </recommendedName>
</protein>
<dbReference type="GO" id="GO:0008810">
    <property type="term" value="F:cellulase activity"/>
    <property type="evidence" value="ECO:0007669"/>
    <property type="project" value="UniProtKB-EC"/>
</dbReference>
<evidence type="ECO:0000256" key="6">
    <source>
        <dbReference type="ARBA" id="ARBA00023277"/>
    </source>
</evidence>
<dbReference type="GO" id="GO:0030245">
    <property type="term" value="P:cellulose catabolic process"/>
    <property type="evidence" value="ECO:0007669"/>
    <property type="project" value="UniProtKB-KW"/>
</dbReference>
<reference evidence="11" key="1">
    <citation type="journal article" date="2019" name="BMC Evol. Biol.">
        <title>Functional diversification of horizontally acquired glycoside hydrolase family 45 (GH45) proteins in Phytophaga beetles.</title>
        <authorList>
            <person name="Busch A."/>
            <person name="Danchin E.G.J."/>
            <person name="Pauchet Y."/>
        </authorList>
    </citation>
    <scope>NUCLEOTIDE SEQUENCE</scope>
</reference>
<gene>
    <name evidence="11" type="primary">GH45-12</name>
</gene>
<accession>A0A4D6Q363</accession>
<evidence type="ECO:0000256" key="1">
    <source>
        <dbReference type="ARBA" id="ARBA00000966"/>
    </source>
</evidence>
<evidence type="ECO:0000256" key="5">
    <source>
        <dbReference type="ARBA" id="ARBA00023001"/>
    </source>
</evidence>
<evidence type="ECO:0000256" key="7">
    <source>
        <dbReference type="ARBA" id="ARBA00023295"/>
    </source>
</evidence>
<dbReference type="Pfam" id="PF02015">
    <property type="entry name" value="Glyco_hydro_45"/>
    <property type="match status" value="1"/>
</dbReference>
<evidence type="ECO:0000256" key="9">
    <source>
        <dbReference type="SAM" id="SignalP"/>
    </source>
</evidence>
<dbReference type="AlphaFoldDB" id="A0A4D6Q363"/>
<dbReference type="InterPro" id="IPR052288">
    <property type="entry name" value="GH45_Enzymes"/>
</dbReference>
<evidence type="ECO:0000256" key="4">
    <source>
        <dbReference type="ARBA" id="ARBA00022801"/>
    </source>
</evidence>
<sequence length="237" mass="25329">METALALILFACVALSTGEYSPDLIPVPGGMSGTGFTTGYWDCCKPSCSWRENLRNTSADPVTSCAIDGDTVLDPGAMSNCGGGPSYMCSNQQPFVVNSTLAYGFTGASFTGKVDYQLCCGCVLLSFIGELSHKKMVVQVTNTGADAAVNQFDLALPGAGVGINNGCISQWNAPPDGWGKRYGGVDTEAECSQLPWQLQEGCRFRFEFMESVPVPKVNFVQVECPKEIVDRSHCNLK</sequence>
<comment type="catalytic activity">
    <reaction evidence="1">
        <text>Endohydrolysis of (1-&gt;4)-beta-D-glucosidic linkages in cellulose, lichenin and cereal beta-D-glucans.</text>
        <dbReference type="EC" id="3.2.1.4"/>
    </reaction>
</comment>
<dbReference type="PANTHER" id="PTHR39730:SF1">
    <property type="entry name" value="ENDOGLUCANASE 1"/>
    <property type="match status" value="1"/>
</dbReference>
<organism evidence="11">
    <name type="scientific">Leptinotarsa decemlineata</name>
    <name type="common">Colorado potato beetle</name>
    <name type="synonym">Doryphora decemlineata</name>
    <dbReference type="NCBI Taxonomy" id="7539"/>
    <lineage>
        <taxon>Eukaryota</taxon>
        <taxon>Metazoa</taxon>
        <taxon>Ecdysozoa</taxon>
        <taxon>Arthropoda</taxon>
        <taxon>Hexapoda</taxon>
        <taxon>Insecta</taxon>
        <taxon>Pterygota</taxon>
        <taxon>Neoptera</taxon>
        <taxon>Endopterygota</taxon>
        <taxon>Coleoptera</taxon>
        <taxon>Polyphaga</taxon>
        <taxon>Cucujiformia</taxon>
        <taxon>Chrysomeloidea</taxon>
        <taxon>Chrysomelidae</taxon>
        <taxon>Chrysomelinae</taxon>
        <taxon>Doryphorini</taxon>
        <taxon>Leptinotarsa</taxon>
    </lineage>
</organism>
<dbReference type="OrthoDB" id="10035502at2759"/>
<evidence type="ECO:0000256" key="3">
    <source>
        <dbReference type="ARBA" id="ARBA00012601"/>
    </source>
</evidence>
<evidence type="ECO:0000256" key="8">
    <source>
        <dbReference type="ARBA" id="ARBA00023326"/>
    </source>
</evidence>
<name>A0A4D6Q363_LEPDE</name>
<feature type="chain" id="PRO_5020039684" description="cellulase" evidence="9">
    <location>
        <begin position="19"/>
        <end position="237"/>
    </location>
</feature>
<evidence type="ECO:0000259" key="10">
    <source>
        <dbReference type="Pfam" id="PF02015"/>
    </source>
</evidence>
<comment type="similarity">
    <text evidence="2">Belongs to the glycosyl hydrolase 45 (cellulase K) family.</text>
</comment>
<keyword evidence="8" id="KW-0624">Polysaccharide degradation</keyword>
<dbReference type="SUPFAM" id="SSF50685">
    <property type="entry name" value="Barwin-like endoglucanases"/>
    <property type="match status" value="1"/>
</dbReference>